<evidence type="ECO:0000259" key="6">
    <source>
        <dbReference type="Pfam" id="PF13087"/>
    </source>
</evidence>
<dbReference type="InterPro" id="IPR027417">
    <property type="entry name" value="P-loop_NTPase"/>
</dbReference>
<gene>
    <name evidence="8" type="ORF">F6X51_21390</name>
</gene>
<keyword evidence="1" id="KW-0547">Nucleotide-binding</keyword>
<keyword evidence="2" id="KW-0378">Hydrolase</keyword>
<keyword evidence="9" id="KW-1185">Reference proteome</keyword>
<dbReference type="Pfam" id="PF13604">
    <property type="entry name" value="AAA_30"/>
    <property type="match status" value="1"/>
</dbReference>
<dbReference type="EMBL" id="VZZJ01000024">
    <property type="protein sequence ID" value="KAB1070732.1"/>
    <property type="molecule type" value="Genomic_DNA"/>
</dbReference>
<organism evidence="8 9">
    <name type="scientific">Methylobacterium planeticum</name>
    <dbReference type="NCBI Taxonomy" id="2615211"/>
    <lineage>
        <taxon>Bacteria</taxon>
        <taxon>Pseudomonadati</taxon>
        <taxon>Pseudomonadota</taxon>
        <taxon>Alphaproteobacteria</taxon>
        <taxon>Hyphomicrobiales</taxon>
        <taxon>Methylobacteriaceae</taxon>
        <taxon>Methylobacterium</taxon>
    </lineage>
</organism>
<dbReference type="PROSITE" id="PS51257">
    <property type="entry name" value="PROKAR_LIPOPROTEIN"/>
    <property type="match status" value="1"/>
</dbReference>
<evidence type="ECO:0000256" key="1">
    <source>
        <dbReference type="ARBA" id="ARBA00022741"/>
    </source>
</evidence>
<dbReference type="Proteomes" id="UP000441523">
    <property type="component" value="Unassembled WGS sequence"/>
</dbReference>
<protein>
    <submittedName>
        <fullName evidence="8">TM0106 family RecB-like putative nuclease</fullName>
    </submittedName>
</protein>
<keyword evidence="4" id="KW-0067">ATP-binding</keyword>
<accession>A0A6N6MJP3</accession>
<feature type="domain" description="YprB ribonuclease H-like" evidence="7">
    <location>
        <begin position="324"/>
        <end position="512"/>
    </location>
</feature>
<dbReference type="GO" id="GO:0005524">
    <property type="term" value="F:ATP binding"/>
    <property type="evidence" value="ECO:0007669"/>
    <property type="project" value="UniProtKB-KW"/>
</dbReference>
<comment type="caution">
    <text evidence="8">The sequence shown here is derived from an EMBL/GenBank/DDBJ whole genome shotgun (WGS) entry which is preliminary data.</text>
</comment>
<dbReference type="InterPro" id="IPR038720">
    <property type="entry name" value="YprB_RNase_H-like_dom"/>
</dbReference>
<dbReference type="CDD" id="cd18808">
    <property type="entry name" value="SF1_C_Upf1"/>
    <property type="match status" value="1"/>
</dbReference>
<dbReference type="SUPFAM" id="SSF53098">
    <property type="entry name" value="Ribonuclease H-like"/>
    <property type="match status" value="1"/>
</dbReference>
<dbReference type="PANTHER" id="PTHR43788:SF8">
    <property type="entry name" value="DNA-BINDING PROTEIN SMUBP-2"/>
    <property type="match status" value="1"/>
</dbReference>
<dbReference type="InterPro" id="IPR012337">
    <property type="entry name" value="RNaseH-like_sf"/>
</dbReference>
<dbReference type="Gene3D" id="3.40.50.300">
    <property type="entry name" value="P-loop containing nucleotide triphosphate hydrolases"/>
    <property type="match status" value="2"/>
</dbReference>
<evidence type="ECO:0000256" key="3">
    <source>
        <dbReference type="ARBA" id="ARBA00022806"/>
    </source>
</evidence>
<evidence type="ECO:0000313" key="8">
    <source>
        <dbReference type="EMBL" id="KAB1070732.1"/>
    </source>
</evidence>
<proteinExistence type="predicted"/>
<dbReference type="AlphaFoldDB" id="A0A6N6MJP3"/>
<feature type="signal peptide" evidence="5">
    <location>
        <begin position="1"/>
        <end position="27"/>
    </location>
</feature>
<dbReference type="InterPro" id="IPR019993">
    <property type="entry name" value="RecB_nuclease_TM0106_put"/>
</dbReference>
<dbReference type="InterPro" id="IPR041679">
    <property type="entry name" value="DNA2/NAM7-like_C"/>
</dbReference>
<feature type="domain" description="DNA2/NAM7 helicase-like C-terminal" evidence="6">
    <location>
        <begin position="935"/>
        <end position="1115"/>
    </location>
</feature>
<keyword evidence="5" id="KW-0732">Signal</keyword>
<dbReference type="CDD" id="cd17934">
    <property type="entry name" value="DEXXQc_Upf1-like"/>
    <property type="match status" value="1"/>
</dbReference>
<keyword evidence="3" id="KW-0347">Helicase</keyword>
<sequence>MTGTTRPAMSRLSPTFLATFLGCSASAAWTLEHRRGLREAAVSAADPQAELIQRKGHEHEAYCTAALARDHGPPVQISSGSLVSRMAETDRAMNEGARLITQAALADRNWIGYADYLVRVDQPSQRWQWSYEPWDAKLAHHAKPEHVMQIALYGDLLEKVQGRVVEFGALMLGSRDPATPYVVERFRLAEVRHYVRRAATRLERFADDLPTGLLPEPCAYCGKCDWAPSCETAWEAADHVSRVAGITRKQRQHLLTAGVATAALLGSCAENRIAGIGSETLARLIQQARLQKQSAAEKRGIYELLPPVGGQGLARLPPSDPDDLFFDFEGDPMHPGGLEYLCGILWQAQPGDTEGEPVPGHPACRFLAIWAHDRAQEKVALAELMAFLTRRLERAPGAHLYHYAPYEKTALRRLASMHAVAEEAVDKLLRAERMIDLYQVVREGVRVGEASYSIKSLERFYMPKRATEVVSGGDSLVIYDHWRQTGEQRSLDAIRDYNRDDCLSTLLLRNWLAQLAEVAGIVAPPEAVVVETIEEREKRLNREAHERAQSELETSIAGDATAPDFAARQLMADLVGFHRREAKPAWWSFFDRQDRGADELQDDEECLGGCIRDGDDWIGADKRSLTFRFRYPEQETKLRKGSAIHLAATGEPAGTIVAIDEATRRVTVKRGSKAGPLPEAACLIPGGPIGTDVLRDAVWRVAADVAKGGAAFPHVAALLRREPPRISGREAGLPIIALDARDDPRRLLTAAIAAVRGLDRSWLVIQGPPGAGKTYTTSHLIAALIADGKTVGIASNSHKAIDNVLHAVEARLIEEGRRPAIRGQKKDGEGDGYEGAGFIQSVTDNKKIDPAMPILAGTAWLFAREELQVSRDVLFVDEAGQVSLGNLVAMAQAAKSVVLIGDQMQLSQPIQGAHPRESGLSALDYLLEGHAVVPPDRGIFLSQTWRMHPDLCRFVSAAVYDGQLHSEVGCAVQRLVLDRDAHSALKATGLAFHPVMHTGCRQKSKVEAVKVVALFESLLGQRVIERDGKERQLKLADILVVAPYNMQVNLLRANLPEGARVGTVDRFQGQEAEVVLVSMATSGAEDMPRDAAFLLSRNRFNVAISRARCLAVLIASPGLLDLVARSVDEMRLANVFCWAEAYAAGD</sequence>
<evidence type="ECO:0000313" key="9">
    <source>
        <dbReference type="Proteomes" id="UP000441523"/>
    </source>
</evidence>
<dbReference type="InterPro" id="IPR047187">
    <property type="entry name" value="SF1_C_Upf1"/>
</dbReference>
<dbReference type="PANTHER" id="PTHR43788">
    <property type="entry name" value="DNA2/NAM7 HELICASE FAMILY MEMBER"/>
    <property type="match status" value="1"/>
</dbReference>
<feature type="chain" id="PRO_5026741753" evidence="5">
    <location>
        <begin position="28"/>
        <end position="1146"/>
    </location>
</feature>
<dbReference type="NCBIfam" id="TIGR03491">
    <property type="entry name" value="TM0106 family RecB-like putative nuclease"/>
    <property type="match status" value="1"/>
</dbReference>
<dbReference type="SUPFAM" id="SSF52540">
    <property type="entry name" value="P-loop containing nucleoside triphosphate hydrolases"/>
    <property type="match status" value="1"/>
</dbReference>
<dbReference type="Pfam" id="PF13087">
    <property type="entry name" value="AAA_12"/>
    <property type="match status" value="1"/>
</dbReference>
<name>A0A6N6MJP3_9HYPH</name>
<evidence type="ECO:0000256" key="5">
    <source>
        <dbReference type="SAM" id="SignalP"/>
    </source>
</evidence>
<reference evidence="8 9" key="1">
    <citation type="submission" date="2019-09" db="EMBL/GenBank/DDBJ databases">
        <title>YIM 132548 draft genome.</title>
        <authorList>
            <person name="Jiang L."/>
        </authorList>
    </citation>
    <scope>NUCLEOTIDE SEQUENCE [LARGE SCALE GENOMIC DNA]</scope>
    <source>
        <strain evidence="8 9">YIM 132548</strain>
    </source>
</reference>
<dbReference type="GO" id="GO:0016787">
    <property type="term" value="F:hydrolase activity"/>
    <property type="evidence" value="ECO:0007669"/>
    <property type="project" value="UniProtKB-KW"/>
</dbReference>
<evidence type="ECO:0000259" key="7">
    <source>
        <dbReference type="Pfam" id="PF13482"/>
    </source>
</evidence>
<evidence type="ECO:0000256" key="4">
    <source>
        <dbReference type="ARBA" id="ARBA00022840"/>
    </source>
</evidence>
<dbReference type="InterPro" id="IPR050534">
    <property type="entry name" value="Coronavir_polyprotein_1ab"/>
</dbReference>
<evidence type="ECO:0000256" key="2">
    <source>
        <dbReference type="ARBA" id="ARBA00022801"/>
    </source>
</evidence>
<dbReference type="GO" id="GO:0043139">
    <property type="term" value="F:5'-3' DNA helicase activity"/>
    <property type="evidence" value="ECO:0007669"/>
    <property type="project" value="TreeGrafter"/>
</dbReference>
<dbReference type="Pfam" id="PF13482">
    <property type="entry name" value="RNase_H_2"/>
    <property type="match status" value="1"/>
</dbReference>